<accession>A0A1G2U2D4</accession>
<dbReference type="InterPro" id="IPR012341">
    <property type="entry name" value="6hp_glycosidase-like_sf"/>
</dbReference>
<comment type="caution">
    <text evidence="2">The sequence shown here is derived from an EMBL/GenBank/DDBJ whole genome shotgun (WGS) entry which is preliminary data.</text>
</comment>
<dbReference type="PANTHER" id="PTHR31616:SF0">
    <property type="entry name" value="GLUCAN 1,4-ALPHA-GLUCOSIDASE"/>
    <property type="match status" value="1"/>
</dbReference>
<gene>
    <name evidence="2" type="ORF">A3B14_01450</name>
</gene>
<dbReference type="Pfam" id="PF00723">
    <property type="entry name" value="Glyco_hydro_15"/>
    <property type="match status" value="1"/>
</dbReference>
<evidence type="ECO:0000313" key="3">
    <source>
        <dbReference type="Proteomes" id="UP000176800"/>
    </source>
</evidence>
<dbReference type="AlphaFoldDB" id="A0A1G2U2D4"/>
<dbReference type="InterPro" id="IPR011613">
    <property type="entry name" value="GH15-like"/>
</dbReference>
<dbReference type="PANTHER" id="PTHR31616">
    <property type="entry name" value="TREHALASE"/>
    <property type="match status" value="1"/>
</dbReference>
<dbReference type="GO" id="GO:0004553">
    <property type="term" value="F:hydrolase activity, hydrolyzing O-glycosyl compounds"/>
    <property type="evidence" value="ECO:0007669"/>
    <property type="project" value="TreeGrafter"/>
</dbReference>
<name>A0A1G2U2D4_9BACT</name>
<organism evidence="2 3">
    <name type="scientific">Candidatus Zambryskibacteria bacterium RIFCSPLOWO2_01_FULL_45_21</name>
    <dbReference type="NCBI Taxonomy" id="1802761"/>
    <lineage>
        <taxon>Bacteria</taxon>
        <taxon>Candidatus Zambryskiibacteriota</taxon>
    </lineage>
</organism>
<evidence type="ECO:0000259" key="1">
    <source>
        <dbReference type="Pfam" id="PF00723"/>
    </source>
</evidence>
<feature type="domain" description="GH15-like" evidence="1">
    <location>
        <begin position="25"/>
        <end position="192"/>
    </location>
</feature>
<sequence>MATNHPVYEKLAEQHLQILKDLQYRSGLFAASKKDVDTGYNRAWLRDNFYECLAFEVLGDFETVEKTYRAILDIFKKHEYKIDYAISKKPEHMHQYIHPRYNPETFEEYWEEWGNKQNDSIGCILFKIGELEKKQKGLVVKDDDDRRVIQKLVWYLSTLEYWHDPDAGIWEENQEVHASSVGACLAGLKMVRNVEGVEVPDELIKQGERMLHIILPRESEKKFVDLALLSLVWPYDVANEEERRTILENVEYHLLRERGVIRYKGDHYYNKNPDGWSEEAEWTFGLSWLSIIYDKIGNKEKAEIFLEKAKETVAKDGTIPELYFSNSTKYNDNTPLGWSESLFIVALHQVNDLNLKSE</sequence>
<protein>
    <recommendedName>
        <fullName evidence="1">GH15-like domain-containing protein</fullName>
    </recommendedName>
</protein>
<dbReference type="InterPro" id="IPR008928">
    <property type="entry name" value="6-hairpin_glycosidase_sf"/>
</dbReference>
<dbReference type="GO" id="GO:0005975">
    <property type="term" value="P:carbohydrate metabolic process"/>
    <property type="evidence" value="ECO:0007669"/>
    <property type="project" value="InterPro"/>
</dbReference>
<dbReference type="SUPFAM" id="SSF48208">
    <property type="entry name" value="Six-hairpin glycosidases"/>
    <property type="match status" value="1"/>
</dbReference>
<evidence type="ECO:0000313" key="2">
    <source>
        <dbReference type="EMBL" id="OHB03691.1"/>
    </source>
</evidence>
<proteinExistence type="predicted"/>
<dbReference type="EMBL" id="MHWE01000014">
    <property type="protein sequence ID" value="OHB03691.1"/>
    <property type="molecule type" value="Genomic_DNA"/>
</dbReference>
<reference evidence="2 3" key="1">
    <citation type="journal article" date="2016" name="Nat. Commun.">
        <title>Thousands of microbial genomes shed light on interconnected biogeochemical processes in an aquifer system.</title>
        <authorList>
            <person name="Anantharaman K."/>
            <person name="Brown C.T."/>
            <person name="Hug L.A."/>
            <person name="Sharon I."/>
            <person name="Castelle C.J."/>
            <person name="Probst A.J."/>
            <person name="Thomas B.C."/>
            <person name="Singh A."/>
            <person name="Wilkins M.J."/>
            <person name="Karaoz U."/>
            <person name="Brodie E.L."/>
            <person name="Williams K.H."/>
            <person name="Hubbard S.S."/>
            <person name="Banfield J.F."/>
        </authorList>
    </citation>
    <scope>NUCLEOTIDE SEQUENCE [LARGE SCALE GENOMIC DNA]</scope>
</reference>
<dbReference type="Gene3D" id="1.50.10.10">
    <property type="match status" value="2"/>
</dbReference>
<dbReference type="Proteomes" id="UP000176800">
    <property type="component" value="Unassembled WGS sequence"/>
</dbReference>